<evidence type="ECO:0000256" key="2">
    <source>
        <dbReference type="ARBA" id="ARBA00022692"/>
    </source>
</evidence>
<evidence type="ECO:0000256" key="1">
    <source>
        <dbReference type="ARBA" id="ARBA00004167"/>
    </source>
</evidence>
<dbReference type="PANTHER" id="PTHR36985:SF1">
    <property type="entry name" value="TRANSLOCATION AND ASSEMBLY MODULE SUBUNIT TAMB"/>
    <property type="match status" value="1"/>
</dbReference>
<dbReference type="STRING" id="869213.GCA_000517085_01392"/>
<organism evidence="6 7">
    <name type="scientific">Saccharicrinis fermentans DSM 9555 = JCM 21142</name>
    <dbReference type="NCBI Taxonomy" id="869213"/>
    <lineage>
        <taxon>Bacteria</taxon>
        <taxon>Pseudomonadati</taxon>
        <taxon>Bacteroidota</taxon>
        <taxon>Bacteroidia</taxon>
        <taxon>Marinilabiliales</taxon>
        <taxon>Marinilabiliaceae</taxon>
        <taxon>Saccharicrinis</taxon>
    </lineage>
</organism>
<evidence type="ECO:0000256" key="3">
    <source>
        <dbReference type="ARBA" id="ARBA00022989"/>
    </source>
</evidence>
<dbReference type="PANTHER" id="PTHR36985">
    <property type="entry name" value="TRANSLOCATION AND ASSEMBLY MODULE SUBUNIT TAMB"/>
    <property type="match status" value="1"/>
</dbReference>
<keyword evidence="2" id="KW-0812">Transmembrane</keyword>
<accession>W7YBJ3</accession>
<comment type="subcellular location">
    <subcellularLocation>
        <location evidence="1">Membrane</location>
        <topology evidence="1">Single-pass membrane protein</topology>
    </subcellularLocation>
</comment>
<name>W7YBJ3_9BACT</name>
<reference evidence="6 7" key="1">
    <citation type="journal article" date="2014" name="Genome Announc.">
        <title>Draft Genome Sequence of Cytophaga fermentans JCM 21142T, a Facultative Anaerobe Isolated from Marine Mud.</title>
        <authorList>
            <person name="Starns D."/>
            <person name="Oshima K."/>
            <person name="Suda W."/>
            <person name="Iino T."/>
            <person name="Yuki M."/>
            <person name="Inoue J."/>
            <person name="Kitamura K."/>
            <person name="Iida T."/>
            <person name="Darby A."/>
            <person name="Hattori M."/>
            <person name="Ohkuma M."/>
        </authorList>
    </citation>
    <scope>NUCLEOTIDE SEQUENCE [LARGE SCALE GENOMIC DNA]</scope>
    <source>
        <strain evidence="6 7">JCM 21142</strain>
    </source>
</reference>
<sequence>MSVPSEEDSSMEKPAMDLEIRSLCLDQFSSSIYMFEKNHLVPSYIESSMQAALWLSGDQVDAVLQSFNMTTQEPSLHVYDLSGRVRSSLNKISWEGVRLQLDNSLATTQGSLELNSKGTMEAGIRMDPLDFSDITGLMPDLKLYGQPRISFAFWGDSSKYKMKANMRHAKQSIQVKGELTGIYAVPKYTSQLVVDGLDVGYWTRDSSLNSHVSGYLQLKGVGLDVRQNEMELEGRFEELVYGNYNFQQLNIKSTKYKGDLKGQLMMLASFGNVDLNYRLGDVFGQPKYYVKAQYHHLNLQHIPGIDAIYTSLNGDISVSGSGLALDSLMADVIVHSNNSKFLDYPIDDFKIQAEYRRGYYRFTGLNFETPYFSLSAQGNGHWSKNNHINFGFEARDISPLLTEFKLPGIDFKGAMEGLVEGKIDDLKAQVSMVLHHAKYDTLQVGASNGHLRVNRDGKEYQGELTLKSTNLNYLQYKLDTIDLKADFSDEQINTQLNLSVNDSLTASFQGLLENYENPLLWIKQLSFDYKGSKWNSKQDSTYIVFDPKDIEVHQFNLMSGTQSIGVDGVFSFEGTNDLTINMKDIDLRQIPLQDFLSQQISGRMSSLTFLIGTALKPIIKNHLSLEEFYINHYAVDHMTSHLIYEDELLTHQGVVSNKTGSPMHFSLNIPMHLSFNDSIYLLKDSPLFLASLVLDSLDLNALHQIYPLEEIEMQGYLSTRINASNTINDPLINGHLLLSNGLLENDVFGVYYKDIGMDATINQNLITLNSMAVRTNKKGTLDMNGFIKLGKKLYEDSSSVHIELMANNFQALKSDRVDMNINGNMKMSGSTVYPLLTGLITVNRSRINADYFNHFFSQKSDDPNPPLLMTAMEGVEDSLDLSDSILVDPLVSSSLMFKNLRGKVEFKIPSNTWVRGKTMNFELNGSLQFIKSSEDVDIVGNIKVKKGSYKMYGRNFNIKEGELIFTGGKELNPYVDFIVLHKFRDVEKELRTLQIHITGRMLQPEMEFVLDDEAIDEKDAIAYIVFKKSADHLSAGQKKTVFGGEEWAMGIVLDQLSFVVKESLKQTTGLDVIEISGEDNWKTSNVTLGKYITNKLYLSYEQAFILDKKTKAVNTEKMMLEYEFIRNIVLKATNQNSNSGFDLIFKQKWK</sequence>
<keyword evidence="3" id="KW-1133">Transmembrane helix</keyword>
<feature type="domain" description="Translocation and assembly module TamB C-terminal" evidence="5">
    <location>
        <begin position="774"/>
        <end position="1149"/>
    </location>
</feature>
<keyword evidence="7" id="KW-1185">Reference proteome</keyword>
<keyword evidence="4" id="KW-0472">Membrane</keyword>
<dbReference type="OrthoDB" id="9811276at2"/>
<dbReference type="eggNOG" id="COG2911">
    <property type="taxonomic scope" value="Bacteria"/>
</dbReference>
<dbReference type="GO" id="GO:0005886">
    <property type="term" value="C:plasma membrane"/>
    <property type="evidence" value="ECO:0007669"/>
    <property type="project" value="InterPro"/>
</dbReference>
<evidence type="ECO:0000256" key="4">
    <source>
        <dbReference type="ARBA" id="ARBA00023136"/>
    </source>
</evidence>
<dbReference type="GO" id="GO:0009306">
    <property type="term" value="P:protein secretion"/>
    <property type="evidence" value="ECO:0007669"/>
    <property type="project" value="InterPro"/>
</dbReference>
<dbReference type="RefSeq" id="WP_081785573.1">
    <property type="nucleotide sequence ID" value="NZ_BAMD01000128.1"/>
</dbReference>
<protein>
    <recommendedName>
        <fullName evidence="5">Translocation and assembly module TamB C-terminal domain-containing protein</fullName>
    </recommendedName>
</protein>
<dbReference type="Proteomes" id="UP000019402">
    <property type="component" value="Unassembled WGS sequence"/>
</dbReference>
<proteinExistence type="predicted"/>
<evidence type="ECO:0000313" key="7">
    <source>
        <dbReference type="Proteomes" id="UP000019402"/>
    </source>
</evidence>
<dbReference type="EMBL" id="BAMD01000128">
    <property type="protein sequence ID" value="GAF05802.1"/>
    <property type="molecule type" value="Genomic_DNA"/>
</dbReference>
<gene>
    <name evidence="6" type="ORF">JCM21142_104555</name>
</gene>
<evidence type="ECO:0000259" key="5">
    <source>
        <dbReference type="Pfam" id="PF04357"/>
    </source>
</evidence>
<dbReference type="AlphaFoldDB" id="W7YBJ3"/>
<dbReference type="InterPro" id="IPR007452">
    <property type="entry name" value="TamB_C"/>
</dbReference>
<evidence type="ECO:0000313" key="6">
    <source>
        <dbReference type="EMBL" id="GAF05802.1"/>
    </source>
</evidence>
<dbReference type="Pfam" id="PF04357">
    <property type="entry name" value="TamB"/>
    <property type="match status" value="1"/>
</dbReference>
<comment type="caution">
    <text evidence="6">The sequence shown here is derived from an EMBL/GenBank/DDBJ whole genome shotgun (WGS) entry which is preliminary data.</text>
</comment>